<feature type="region of interest" description="Disordered" evidence="2">
    <location>
        <begin position="1"/>
        <end position="25"/>
    </location>
</feature>
<feature type="compositionally biased region" description="Basic and acidic residues" evidence="2">
    <location>
        <begin position="735"/>
        <end position="748"/>
    </location>
</feature>
<gene>
    <name evidence="3" type="ORF">AXG93_59s1200</name>
</gene>
<keyword evidence="4" id="KW-1185">Reference proteome</keyword>
<comment type="caution">
    <text evidence="3">The sequence shown here is derived from an EMBL/GenBank/DDBJ whole genome shotgun (WGS) entry which is preliminary data.</text>
</comment>
<dbReference type="AlphaFoldDB" id="A0A176W499"/>
<feature type="coiled-coil region" evidence="1">
    <location>
        <begin position="490"/>
        <end position="629"/>
    </location>
</feature>
<feature type="compositionally biased region" description="Polar residues" evidence="2">
    <location>
        <begin position="296"/>
        <end position="308"/>
    </location>
</feature>
<evidence type="ECO:0000256" key="2">
    <source>
        <dbReference type="SAM" id="MobiDB-lite"/>
    </source>
</evidence>
<keyword evidence="1" id="KW-0175">Coiled coil</keyword>
<organism evidence="3 4">
    <name type="scientific">Marchantia polymorpha subsp. ruderalis</name>
    <dbReference type="NCBI Taxonomy" id="1480154"/>
    <lineage>
        <taxon>Eukaryota</taxon>
        <taxon>Viridiplantae</taxon>
        <taxon>Streptophyta</taxon>
        <taxon>Embryophyta</taxon>
        <taxon>Marchantiophyta</taxon>
        <taxon>Marchantiopsida</taxon>
        <taxon>Marchantiidae</taxon>
        <taxon>Marchantiales</taxon>
        <taxon>Marchantiaceae</taxon>
        <taxon>Marchantia</taxon>
    </lineage>
</organism>
<sequence length="934" mass="105629">MVRRAGENVISSGKGPPAKRQKKKKSVPDEILKVLNVVYAKEWQNGFVRGFVIEEPMVGSEEGLDDDFFKKLQQVQLLDFFQKTCAVIAPRELIANFILDCKVEKVSSKEKKITYELPFRSKRTLQLTETRFAHILQLPTTESELTEQSSEFFDQIDWLGSRHISGSETYWSISEIKDPAMKDLYRYLSKWIFRLTSNIKISRSQILPVCEALEGNAVDWTQYLWPKFVSAIEKMKESAKHNKACKCSIAGLVSAILFEHTNELGGIWTQAWDAWGETETPEKVKAWISTIRRLPGTSQQKGVDSSRASSEKEKKKGKVEVRPRKKPVGGESVQTLGHRVLVEVAPKDKDKDVQDSATTLVTLGQIGRPPFLLTDVLGKGTVADFVNFNFAKCHEQLSGIGSAETQEMINHFIAQGMPVPKLPSFNPEGVRDIRLDDLLALRQTKPVEDGNYFQSGPVQRMIDQLAEQASVTSDVLRDMARYNGYLDYQLSVERKKFHDLEAKYSELEKRNKELQASADKSVIAQSTISQLQHEFQKARDKMSMAEKEHESKKHSWRVKKEELEEKLKGHHAREEQWNRERKAYEEKLRKQQKDLEASIISEGTTADQVADLRSKLDRALTKLSQQEYQKHMLGCEDADQEVKKEAEKASLDIVAKVLEATNRQIAEWSESLEKRQVAHGLKKPEEVEDTDDEDDKDEDGSENDVKIVDAMAGEDNGEENVISFSRKMDGRGDVVDGKNQESPEHVQAAEEVPEPKTASVKDMFSILLRLKSTSVDQLILCDLSDVEECGSCVRPIGHLFTFWSMTFWKPGLLSSAVIFSEEVEEKIILQIESRPVATDMAEEGAFHRNAEGPPGGRASQSMRIKMLVGEFKTTIIIHADRRDIPQDLCRFTSRLSAEAGSNSARGSSWTHHGNNCFCKGQAAVEDWNPDEAMQ</sequence>
<reference evidence="3" key="1">
    <citation type="submission" date="2016-03" db="EMBL/GenBank/DDBJ databases">
        <title>Mechanisms controlling the formation of the plant cell surface in tip-growing cells are functionally conserved among land plants.</title>
        <authorList>
            <person name="Honkanen S."/>
            <person name="Jones V.A."/>
            <person name="Morieri G."/>
            <person name="Champion C."/>
            <person name="Hetherington A.J."/>
            <person name="Kelly S."/>
            <person name="Saint-Marcoux D."/>
            <person name="Proust H."/>
            <person name="Prescott H."/>
            <person name="Dolan L."/>
        </authorList>
    </citation>
    <scope>NUCLEOTIDE SEQUENCE [LARGE SCALE GENOMIC DNA]</scope>
    <source>
        <tissue evidence="3">Whole gametophyte</tissue>
    </source>
</reference>
<feature type="compositionally biased region" description="Basic and acidic residues" evidence="2">
    <location>
        <begin position="309"/>
        <end position="322"/>
    </location>
</feature>
<evidence type="ECO:0000256" key="1">
    <source>
        <dbReference type="SAM" id="Coils"/>
    </source>
</evidence>
<feature type="region of interest" description="Disordered" evidence="2">
    <location>
        <begin position="674"/>
        <end position="712"/>
    </location>
</feature>
<feature type="compositionally biased region" description="Acidic residues" evidence="2">
    <location>
        <begin position="686"/>
        <end position="702"/>
    </location>
</feature>
<dbReference type="EMBL" id="LVLJ01001945">
    <property type="protein sequence ID" value="OAE27275.1"/>
    <property type="molecule type" value="Genomic_DNA"/>
</dbReference>
<evidence type="ECO:0000313" key="3">
    <source>
        <dbReference type="EMBL" id="OAE27275.1"/>
    </source>
</evidence>
<proteinExistence type="predicted"/>
<feature type="region of interest" description="Disordered" evidence="2">
    <location>
        <begin position="735"/>
        <end position="754"/>
    </location>
</feature>
<feature type="region of interest" description="Disordered" evidence="2">
    <location>
        <begin position="296"/>
        <end position="331"/>
    </location>
</feature>
<dbReference type="Proteomes" id="UP000077202">
    <property type="component" value="Unassembled WGS sequence"/>
</dbReference>
<protein>
    <submittedName>
        <fullName evidence="3">Uncharacterized protein</fullName>
    </submittedName>
</protein>
<name>A0A176W499_MARPO</name>
<accession>A0A176W499</accession>
<evidence type="ECO:0000313" key="4">
    <source>
        <dbReference type="Proteomes" id="UP000077202"/>
    </source>
</evidence>